<gene>
    <name evidence="6" type="ORF">LSALG_LOCUS17509</name>
</gene>
<dbReference type="SMART" id="SM00499">
    <property type="entry name" value="AAI"/>
    <property type="match status" value="1"/>
</dbReference>
<dbReference type="Proteomes" id="UP001177003">
    <property type="component" value="Chromosome 3"/>
</dbReference>
<evidence type="ECO:0000259" key="5">
    <source>
        <dbReference type="SMART" id="SM00499"/>
    </source>
</evidence>
<dbReference type="CDD" id="cd00261">
    <property type="entry name" value="AAI_SS"/>
    <property type="match status" value="1"/>
</dbReference>
<evidence type="ECO:0000256" key="1">
    <source>
        <dbReference type="ARBA" id="ARBA00008262"/>
    </source>
</evidence>
<keyword evidence="3" id="KW-0708">Seed storage protein</keyword>
<comment type="similarity">
    <text evidence="1">Belongs to the 2S seed storage albumins family.</text>
</comment>
<keyword evidence="4" id="KW-0732">Signal</keyword>
<evidence type="ECO:0000256" key="4">
    <source>
        <dbReference type="SAM" id="SignalP"/>
    </source>
</evidence>
<dbReference type="EMBL" id="OX465079">
    <property type="protein sequence ID" value="CAI9277590.1"/>
    <property type="molecule type" value="Genomic_DNA"/>
</dbReference>
<sequence>MARFSLVFAAAGFLLLVAMAEATTKTIFTTTTFEENPTDRTDMSCSQQLVEQAMLNHCVKYLETGSGMSMDLERSSEPTPAEKHLMLCCMQVRNIDEMCRCDVIKMMMNQQRWTQQQMGKMMGMAENLPNKCKVEPEMCKMRAVWF</sequence>
<dbReference type="PANTHER" id="PTHR35496:SF4">
    <property type="entry name" value="2S SULFUR-RICH SEED STORAGE PROTEIN 2-LIKE"/>
    <property type="match status" value="1"/>
</dbReference>
<dbReference type="Gene3D" id="1.10.110.10">
    <property type="entry name" value="Plant lipid-transfer and hydrophobic proteins"/>
    <property type="match status" value="1"/>
</dbReference>
<dbReference type="InterPro" id="IPR016140">
    <property type="entry name" value="Bifunc_inhib/LTP/seed_store"/>
</dbReference>
<evidence type="ECO:0000313" key="7">
    <source>
        <dbReference type="Proteomes" id="UP001177003"/>
    </source>
</evidence>
<feature type="chain" id="PRO_5041319854" description="Bifunctional inhibitor/plant lipid transfer protein/seed storage helical domain-containing protein" evidence="4">
    <location>
        <begin position="23"/>
        <end position="146"/>
    </location>
</feature>
<keyword evidence="7" id="KW-1185">Reference proteome</keyword>
<name>A0AA35YP50_LACSI</name>
<feature type="signal peptide" evidence="4">
    <location>
        <begin position="1"/>
        <end position="22"/>
    </location>
</feature>
<evidence type="ECO:0000313" key="6">
    <source>
        <dbReference type="EMBL" id="CAI9277590.1"/>
    </source>
</evidence>
<evidence type="ECO:0000256" key="3">
    <source>
        <dbReference type="ARBA" id="ARBA00023129"/>
    </source>
</evidence>
<dbReference type="GO" id="GO:0045735">
    <property type="term" value="F:nutrient reservoir activity"/>
    <property type="evidence" value="ECO:0007669"/>
    <property type="project" value="UniProtKB-KW"/>
</dbReference>
<organism evidence="6 7">
    <name type="scientific">Lactuca saligna</name>
    <name type="common">Willowleaf lettuce</name>
    <dbReference type="NCBI Taxonomy" id="75948"/>
    <lineage>
        <taxon>Eukaryota</taxon>
        <taxon>Viridiplantae</taxon>
        <taxon>Streptophyta</taxon>
        <taxon>Embryophyta</taxon>
        <taxon>Tracheophyta</taxon>
        <taxon>Spermatophyta</taxon>
        <taxon>Magnoliopsida</taxon>
        <taxon>eudicotyledons</taxon>
        <taxon>Gunneridae</taxon>
        <taxon>Pentapetalae</taxon>
        <taxon>asterids</taxon>
        <taxon>campanulids</taxon>
        <taxon>Asterales</taxon>
        <taxon>Asteraceae</taxon>
        <taxon>Cichorioideae</taxon>
        <taxon>Cichorieae</taxon>
        <taxon>Lactucinae</taxon>
        <taxon>Lactuca</taxon>
    </lineage>
</organism>
<dbReference type="InterPro" id="IPR036312">
    <property type="entry name" value="Bifun_inhib/LTP/seed_sf"/>
</dbReference>
<feature type="domain" description="Bifunctional inhibitor/plant lipid transfer protein/seed storage helical" evidence="5">
    <location>
        <begin position="45"/>
        <end position="139"/>
    </location>
</feature>
<evidence type="ECO:0000256" key="2">
    <source>
        <dbReference type="ARBA" id="ARBA00022761"/>
    </source>
</evidence>
<reference evidence="6" key="1">
    <citation type="submission" date="2023-04" db="EMBL/GenBank/DDBJ databases">
        <authorList>
            <person name="Vijverberg K."/>
            <person name="Xiong W."/>
            <person name="Schranz E."/>
        </authorList>
    </citation>
    <scope>NUCLEOTIDE SEQUENCE</scope>
</reference>
<accession>A0AA35YP50</accession>
<proteinExistence type="inferred from homology"/>
<dbReference type="SUPFAM" id="SSF47699">
    <property type="entry name" value="Bifunctional inhibitor/lipid-transfer protein/seed storage 2S albumin"/>
    <property type="match status" value="1"/>
</dbReference>
<protein>
    <recommendedName>
        <fullName evidence="5">Bifunctional inhibitor/plant lipid transfer protein/seed storage helical domain-containing protein</fullName>
    </recommendedName>
</protein>
<dbReference type="AlphaFoldDB" id="A0AA35YP50"/>
<keyword evidence="2" id="KW-0758">Storage protein</keyword>
<dbReference type="PANTHER" id="PTHR35496">
    <property type="entry name" value="2S SEED STORAGE PROTEIN 1-RELATED"/>
    <property type="match status" value="1"/>
</dbReference>
<dbReference type="InterPro" id="IPR000617">
    <property type="entry name" value="Napin/2SS/CON"/>
</dbReference>
<dbReference type="Pfam" id="PF00234">
    <property type="entry name" value="Tryp_alpha_amyl"/>
    <property type="match status" value="1"/>
</dbReference>